<feature type="signal peptide" evidence="1">
    <location>
        <begin position="1"/>
        <end position="26"/>
    </location>
</feature>
<reference evidence="2 3" key="1">
    <citation type="journal article" date="2018" name="PLoS Genet.">
        <title>Repeat elements organise 3D genome structure and mediate transcription in the filamentous fungus Epichloe festucae.</title>
        <authorList>
            <person name="Winter D.J."/>
            <person name="Ganley A.R.D."/>
            <person name="Young C.A."/>
            <person name="Liachko I."/>
            <person name="Schardl C.L."/>
            <person name="Dupont P.Y."/>
            <person name="Berry D."/>
            <person name="Ram A."/>
            <person name="Scott B."/>
            <person name="Cox M.P."/>
        </authorList>
    </citation>
    <scope>NUCLEOTIDE SEQUENCE [LARGE SCALE GENOMIC DNA]</scope>
    <source>
        <strain evidence="2 3">Fl1</strain>
    </source>
</reference>
<feature type="chain" id="PRO_5034892686" evidence="1">
    <location>
        <begin position="27"/>
        <end position="92"/>
    </location>
</feature>
<evidence type="ECO:0000256" key="1">
    <source>
        <dbReference type="SAM" id="SignalP"/>
    </source>
</evidence>
<name>A0A7S9KN35_EPIFF</name>
<evidence type="ECO:0000313" key="3">
    <source>
        <dbReference type="Proteomes" id="UP000594364"/>
    </source>
</evidence>
<dbReference type="Proteomes" id="UP000594364">
    <property type="component" value="Chromosome 2"/>
</dbReference>
<gene>
    <name evidence="2" type="ORF">C2857_000268</name>
</gene>
<evidence type="ECO:0000313" key="2">
    <source>
        <dbReference type="EMBL" id="QPG95359.1"/>
    </source>
</evidence>
<keyword evidence="3" id="KW-1185">Reference proteome</keyword>
<organism evidence="2 3">
    <name type="scientific">Epichloe festucae (strain Fl1)</name>
    <dbReference type="NCBI Taxonomy" id="877507"/>
    <lineage>
        <taxon>Eukaryota</taxon>
        <taxon>Fungi</taxon>
        <taxon>Dikarya</taxon>
        <taxon>Ascomycota</taxon>
        <taxon>Pezizomycotina</taxon>
        <taxon>Sordariomycetes</taxon>
        <taxon>Hypocreomycetidae</taxon>
        <taxon>Hypocreales</taxon>
        <taxon>Clavicipitaceae</taxon>
        <taxon>Epichloe</taxon>
    </lineage>
</organism>
<accession>A0A7S9KN35</accession>
<dbReference type="AlphaFoldDB" id="A0A7S9KN35"/>
<protein>
    <submittedName>
        <fullName evidence="2">Uncharacterized protein</fullName>
    </submittedName>
</protein>
<dbReference type="EMBL" id="CP031386">
    <property type="protein sequence ID" value="QPG95359.1"/>
    <property type="molecule type" value="Genomic_DNA"/>
</dbReference>
<keyword evidence="1" id="KW-0732">Signal</keyword>
<sequence>MKISSGFQRRALTVAITLVITNVLKSLSVQADVTHPIVPIDRINSTYEIRLLDKDGTFLVSSDKHSLQIRDDDGAVLSKATDRAGFVAILAC</sequence>
<proteinExistence type="predicted"/>